<organism evidence="2 3">
    <name type="scientific">Alloprevotella tannerae</name>
    <dbReference type="NCBI Taxonomy" id="76122"/>
    <lineage>
        <taxon>Bacteria</taxon>
        <taxon>Pseudomonadati</taxon>
        <taxon>Bacteroidota</taxon>
        <taxon>Bacteroidia</taxon>
        <taxon>Bacteroidales</taxon>
        <taxon>Prevotellaceae</taxon>
        <taxon>Alloprevotella</taxon>
    </lineage>
</organism>
<feature type="domain" description="Glycosyltransferase 2-like" evidence="1">
    <location>
        <begin position="8"/>
        <end position="105"/>
    </location>
</feature>
<evidence type="ECO:0000313" key="3">
    <source>
        <dbReference type="Proteomes" id="UP000704068"/>
    </source>
</evidence>
<dbReference type="InterPro" id="IPR001173">
    <property type="entry name" value="Glyco_trans_2-like"/>
</dbReference>
<gene>
    <name evidence="2" type="ORF">HXK21_00795</name>
</gene>
<dbReference type="CDD" id="cd06433">
    <property type="entry name" value="GT_2_WfgS_like"/>
    <property type="match status" value="1"/>
</dbReference>
<protein>
    <submittedName>
        <fullName evidence="2">Glycosyltransferase</fullName>
    </submittedName>
</protein>
<name>A0A929RWW0_9BACT</name>
<dbReference type="RefSeq" id="WP_303762572.1">
    <property type="nucleotide sequence ID" value="NZ_JABZGR010000001.1"/>
</dbReference>
<evidence type="ECO:0000259" key="1">
    <source>
        <dbReference type="Pfam" id="PF00535"/>
    </source>
</evidence>
<dbReference type="Pfam" id="PF00535">
    <property type="entry name" value="Glycos_transf_2"/>
    <property type="match status" value="1"/>
</dbReference>
<dbReference type="Proteomes" id="UP000704068">
    <property type="component" value="Unassembled WGS sequence"/>
</dbReference>
<sequence length="241" mass="27107">MNRLPKVTVITVCRNALPLLRHTVENVLQQTYAPLEYIIIDGASTDGTPAYLSSLQAPLQWWSEPDKGIYDAMNKGAARATGEWVIFMNAGDCFAATDVLQRIFSTPRTADVIYGDVLKAAADGAPVLSRAHPFKNAHRMCFCHQSSLARIACLRATPFDINHPFSADFKFFKLLGLQGKKFAYVDFPIALFDTSGISNRQRSKGLYDNIKVVNETDSFLERLRLLPRLWFVYLLCRLRGK</sequence>
<comment type="caution">
    <text evidence="2">The sequence shown here is derived from an EMBL/GenBank/DDBJ whole genome shotgun (WGS) entry which is preliminary data.</text>
</comment>
<evidence type="ECO:0000313" key="2">
    <source>
        <dbReference type="EMBL" id="MBF0969569.1"/>
    </source>
</evidence>
<dbReference type="EMBL" id="JABZGR010000001">
    <property type="protein sequence ID" value="MBF0969569.1"/>
    <property type="molecule type" value="Genomic_DNA"/>
</dbReference>
<dbReference type="InterPro" id="IPR050834">
    <property type="entry name" value="Glycosyltransf_2"/>
</dbReference>
<reference evidence="2" key="1">
    <citation type="submission" date="2020-04" db="EMBL/GenBank/DDBJ databases">
        <title>Deep metagenomics examines the oral microbiome during advanced dental caries in children, revealing novel taxa and co-occurrences with host molecules.</title>
        <authorList>
            <person name="Baker J.L."/>
            <person name="Morton J.T."/>
            <person name="Dinis M."/>
            <person name="Alvarez R."/>
            <person name="Tran N.C."/>
            <person name="Knight R."/>
            <person name="Edlund A."/>
        </authorList>
    </citation>
    <scope>NUCLEOTIDE SEQUENCE</scope>
    <source>
        <strain evidence="2">JCVI_34_bin.1</strain>
    </source>
</reference>
<dbReference type="Gene3D" id="3.90.550.10">
    <property type="entry name" value="Spore Coat Polysaccharide Biosynthesis Protein SpsA, Chain A"/>
    <property type="match status" value="1"/>
</dbReference>
<dbReference type="SUPFAM" id="SSF53448">
    <property type="entry name" value="Nucleotide-diphospho-sugar transferases"/>
    <property type="match status" value="1"/>
</dbReference>
<dbReference type="PANTHER" id="PTHR43685:SF2">
    <property type="entry name" value="GLYCOSYLTRANSFERASE 2-LIKE DOMAIN-CONTAINING PROTEIN"/>
    <property type="match status" value="1"/>
</dbReference>
<dbReference type="PANTHER" id="PTHR43685">
    <property type="entry name" value="GLYCOSYLTRANSFERASE"/>
    <property type="match status" value="1"/>
</dbReference>
<dbReference type="InterPro" id="IPR029044">
    <property type="entry name" value="Nucleotide-diphossugar_trans"/>
</dbReference>
<dbReference type="AlphaFoldDB" id="A0A929RWW0"/>
<proteinExistence type="predicted"/>
<accession>A0A929RWW0</accession>